<protein>
    <submittedName>
        <fullName evidence="1">Uncharacterized protein</fullName>
    </submittedName>
</protein>
<accession>A0A224YB89</accession>
<reference evidence="1" key="1">
    <citation type="journal article" date="2017" name="Parasit. Vectors">
        <title>Sialotranscriptomics of Rhipicephalus zambeziensis reveals intricate expression profiles of secretory proteins and suggests tight temporal transcriptional regulation during blood-feeding.</title>
        <authorList>
            <person name="de Castro M.H."/>
            <person name="de Klerk D."/>
            <person name="Pienaar R."/>
            <person name="Rees D.J.G."/>
            <person name="Mans B.J."/>
        </authorList>
    </citation>
    <scope>NUCLEOTIDE SEQUENCE</scope>
    <source>
        <tissue evidence="1">Salivary glands</tissue>
    </source>
</reference>
<dbReference type="EMBL" id="GFPF01001773">
    <property type="protein sequence ID" value="MAA12919.1"/>
    <property type="molecule type" value="Transcribed_RNA"/>
</dbReference>
<sequence length="136" mass="15466">MLPSARGGYVFWLISNKPPDFCAEHNSRDVIRRISARSLEAHSVSHIQPLLLQANAVCTEYFPISEKRATWRAFFWKQSSSANTRVHKCLSGLAEVLRRCKSLVAEFRLFAAPERALYFCRCDGWHGPGRGFGFCT</sequence>
<evidence type="ECO:0000313" key="1">
    <source>
        <dbReference type="EMBL" id="MAA12919.1"/>
    </source>
</evidence>
<organism evidence="1">
    <name type="scientific">Rhipicephalus zambeziensis</name>
    <dbReference type="NCBI Taxonomy" id="60191"/>
    <lineage>
        <taxon>Eukaryota</taxon>
        <taxon>Metazoa</taxon>
        <taxon>Ecdysozoa</taxon>
        <taxon>Arthropoda</taxon>
        <taxon>Chelicerata</taxon>
        <taxon>Arachnida</taxon>
        <taxon>Acari</taxon>
        <taxon>Parasitiformes</taxon>
        <taxon>Ixodida</taxon>
        <taxon>Ixodoidea</taxon>
        <taxon>Ixodidae</taxon>
        <taxon>Rhipicephalinae</taxon>
        <taxon>Rhipicephalus</taxon>
        <taxon>Rhipicephalus</taxon>
    </lineage>
</organism>
<proteinExistence type="predicted"/>
<name>A0A224YB89_9ACAR</name>
<dbReference type="AlphaFoldDB" id="A0A224YB89"/>